<proteinExistence type="predicted"/>
<reference evidence="3" key="1">
    <citation type="journal article" date="2013" name="Nat. Genet.">
        <title>The duck genome and transcriptome provide insight into an avian influenza virus reservoir species.</title>
        <authorList>
            <person name="Huang Y."/>
            <person name="Li Y."/>
            <person name="Burt D.W."/>
            <person name="Chen H."/>
            <person name="Zhang Y."/>
            <person name="Qian W."/>
            <person name="Kim H."/>
            <person name="Gan S."/>
            <person name="Zhao Y."/>
            <person name="Li J."/>
            <person name="Yi K."/>
            <person name="Feng H."/>
            <person name="Zhu P."/>
            <person name="Li B."/>
            <person name="Liu Q."/>
            <person name="Fairley S."/>
            <person name="Magor K.E."/>
            <person name="Du Z."/>
            <person name="Hu X."/>
            <person name="Goodman L."/>
            <person name="Tafer H."/>
            <person name="Vignal A."/>
            <person name="Lee T."/>
            <person name="Kim K.W."/>
            <person name="Sheng Z."/>
            <person name="An Y."/>
            <person name="Searle S."/>
            <person name="Herrero J."/>
            <person name="Groenen M.A."/>
            <person name="Crooijmans R.P."/>
            <person name="Faraut T."/>
            <person name="Cai Q."/>
            <person name="Webster R.G."/>
            <person name="Aldridge J.R."/>
            <person name="Warren W.C."/>
            <person name="Bartschat S."/>
            <person name="Kehr S."/>
            <person name="Marz M."/>
            <person name="Stadler P.F."/>
            <person name="Smith J."/>
            <person name="Kraus R.H."/>
            <person name="Zhao Y."/>
            <person name="Ren L."/>
            <person name="Fei J."/>
            <person name="Morisson M."/>
            <person name="Kaiser P."/>
            <person name="Griffin D.K."/>
            <person name="Rao M."/>
            <person name="Pitel F."/>
            <person name="Wang J."/>
            <person name="Li N."/>
        </authorList>
    </citation>
    <scope>NUCLEOTIDE SEQUENCE [LARGE SCALE GENOMIC DNA]</scope>
</reference>
<dbReference type="Proteomes" id="UP000296049">
    <property type="component" value="Unassembled WGS sequence"/>
</dbReference>
<name>R0KEU2_ANAPL</name>
<dbReference type="EMBL" id="KB742435">
    <property type="protein sequence ID" value="EOB08587.1"/>
    <property type="molecule type" value="Genomic_DNA"/>
</dbReference>
<accession>R0KEU2</accession>
<feature type="region of interest" description="Disordered" evidence="1">
    <location>
        <begin position="1"/>
        <end position="101"/>
    </location>
</feature>
<feature type="compositionally biased region" description="Polar residues" evidence="1">
    <location>
        <begin position="48"/>
        <end position="60"/>
    </location>
</feature>
<protein>
    <submittedName>
        <fullName evidence="2">Uncharacterized protein</fullName>
    </submittedName>
</protein>
<keyword evidence="3" id="KW-1185">Reference proteome</keyword>
<evidence type="ECO:0000256" key="1">
    <source>
        <dbReference type="SAM" id="MobiDB-lite"/>
    </source>
</evidence>
<evidence type="ECO:0000313" key="3">
    <source>
        <dbReference type="Proteomes" id="UP000296049"/>
    </source>
</evidence>
<organism evidence="2 3">
    <name type="scientific">Anas platyrhynchos</name>
    <name type="common">Mallard</name>
    <name type="synonym">Anas boschas</name>
    <dbReference type="NCBI Taxonomy" id="8839"/>
    <lineage>
        <taxon>Eukaryota</taxon>
        <taxon>Metazoa</taxon>
        <taxon>Chordata</taxon>
        <taxon>Craniata</taxon>
        <taxon>Vertebrata</taxon>
        <taxon>Euteleostomi</taxon>
        <taxon>Archelosauria</taxon>
        <taxon>Archosauria</taxon>
        <taxon>Dinosauria</taxon>
        <taxon>Saurischia</taxon>
        <taxon>Theropoda</taxon>
        <taxon>Coelurosauria</taxon>
        <taxon>Aves</taxon>
        <taxon>Neognathae</taxon>
        <taxon>Galloanserae</taxon>
        <taxon>Anseriformes</taxon>
        <taxon>Anatidae</taxon>
        <taxon>Anatinae</taxon>
        <taxon>Anas</taxon>
    </lineage>
</organism>
<dbReference type="AlphaFoldDB" id="R0KEU2"/>
<feature type="compositionally biased region" description="Basic and acidic residues" evidence="1">
    <location>
        <begin position="66"/>
        <end position="94"/>
    </location>
</feature>
<sequence>MSEGDVGSAGSIGVPGTDELLSVASESSETSVKDKHPKCRQAFPKLSNAASELGETSTELSGALPSDHKHPQSKEPGEKRREIGALSQDRHRYCTSDPSGAVGSLQQLVTESAETQATEAQAAALSSGKTKRKVAIKEM</sequence>
<evidence type="ECO:0000313" key="2">
    <source>
        <dbReference type="EMBL" id="EOB08587.1"/>
    </source>
</evidence>
<gene>
    <name evidence="2" type="ORF">Anapl_05862</name>
</gene>